<keyword evidence="4" id="KW-0614">Plasmid</keyword>
<dbReference type="RefSeq" id="WP_264777664.1">
    <property type="nucleotide sequence ID" value="NZ_AP026561.1"/>
</dbReference>
<dbReference type="Pfam" id="PF00440">
    <property type="entry name" value="TetR_N"/>
    <property type="match status" value="1"/>
</dbReference>
<protein>
    <submittedName>
        <fullName evidence="4">TetR family transcriptional regulator</fullName>
    </submittedName>
</protein>
<sequence length="219" mass="23767">MVTKGKGERARREEDKLARREALLDSALRLWDEQSYTDLTMADIARGAGLAKSSVYLYFQTKEEVFLAALERLLGGWFGDVNTALDEARTTGPAEVAALLVQSLDSREHMIRLLAILNGVLEQNIPAEVGVGFKARLMDHLIRTGARLERCLPGLPPGHGTRVLLHLNALVVGLQQVTAETPALRAAAGDPALAGLVLDFRAELEAALTALLHGSLREE</sequence>
<keyword evidence="5" id="KW-1185">Reference proteome</keyword>
<gene>
    <name evidence="4" type="ORF">DAETH_37900</name>
</gene>
<evidence type="ECO:0000313" key="5">
    <source>
        <dbReference type="Proteomes" id="UP001064971"/>
    </source>
</evidence>
<keyword evidence="1 2" id="KW-0238">DNA-binding</keyword>
<dbReference type="PANTHER" id="PTHR30055:SF178">
    <property type="entry name" value="POSSIBLE TRANSCRIPTIONAL REGULATORY PROTEIN"/>
    <property type="match status" value="1"/>
</dbReference>
<dbReference type="Proteomes" id="UP001064971">
    <property type="component" value="Plasmid pDAETH-1"/>
</dbReference>
<evidence type="ECO:0000259" key="3">
    <source>
        <dbReference type="PROSITE" id="PS50977"/>
    </source>
</evidence>
<proteinExistence type="predicted"/>
<dbReference type="InterPro" id="IPR001647">
    <property type="entry name" value="HTH_TetR"/>
</dbReference>
<dbReference type="InterPro" id="IPR009057">
    <property type="entry name" value="Homeodomain-like_sf"/>
</dbReference>
<geneLocation type="plasmid" evidence="4 5">
    <name>pDAETH-1</name>
</geneLocation>
<name>A0ABN6RNB3_9DEIO</name>
<dbReference type="Pfam" id="PF17929">
    <property type="entry name" value="TetR_C_34"/>
    <property type="match status" value="1"/>
</dbReference>
<dbReference type="InterPro" id="IPR041483">
    <property type="entry name" value="TetR_C_34"/>
</dbReference>
<dbReference type="Gene3D" id="1.10.357.10">
    <property type="entry name" value="Tetracycline Repressor, domain 2"/>
    <property type="match status" value="1"/>
</dbReference>
<evidence type="ECO:0000313" key="4">
    <source>
        <dbReference type="EMBL" id="BDP43821.1"/>
    </source>
</evidence>
<evidence type="ECO:0000256" key="2">
    <source>
        <dbReference type="PROSITE-ProRule" id="PRU00335"/>
    </source>
</evidence>
<dbReference type="PANTHER" id="PTHR30055">
    <property type="entry name" value="HTH-TYPE TRANSCRIPTIONAL REGULATOR RUTR"/>
    <property type="match status" value="1"/>
</dbReference>
<organism evidence="4 5">
    <name type="scientific">Deinococcus aetherius</name>
    <dbReference type="NCBI Taxonomy" id="200252"/>
    <lineage>
        <taxon>Bacteria</taxon>
        <taxon>Thermotogati</taxon>
        <taxon>Deinococcota</taxon>
        <taxon>Deinococci</taxon>
        <taxon>Deinococcales</taxon>
        <taxon>Deinococcaceae</taxon>
        <taxon>Deinococcus</taxon>
    </lineage>
</organism>
<feature type="DNA-binding region" description="H-T-H motif" evidence="2">
    <location>
        <begin position="40"/>
        <end position="59"/>
    </location>
</feature>
<dbReference type="PRINTS" id="PR00455">
    <property type="entry name" value="HTHTETR"/>
</dbReference>
<evidence type="ECO:0000256" key="1">
    <source>
        <dbReference type="ARBA" id="ARBA00023125"/>
    </source>
</evidence>
<feature type="domain" description="HTH tetR-type" evidence="3">
    <location>
        <begin position="17"/>
        <end position="77"/>
    </location>
</feature>
<dbReference type="InterPro" id="IPR050109">
    <property type="entry name" value="HTH-type_TetR-like_transc_reg"/>
</dbReference>
<dbReference type="PROSITE" id="PS50977">
    <property type="entry name" value="HTH_TETR_2"/>
    <property type="match status" value="1"/>
</dbReference>
<dbReference type="EMBL" id="AP026561">
    <property type="protein sequence ID" value="BDP43821.1"/>
    <property type="molecule type" value="Genomic_DNA"/>
</dbReference>
<dbReference type="SUPFAM" id="SSF46689">
    <property type="entry name" value="Homeodomain-like"/>
    <property type="match status" value="1"/>
</dbReference>
<reference evidence="4" key="1">
    <citation type="submission" date="2022-07" db="EMBL/GenBank/DDBJ databases">
        <title>Complete Genome Sequence of the Radioresistant Bacterium Deinococcus aetherius ST0316, Isolated from the Air Dust collected in Lower Stratosphere above Japan.</title>
        <authorList>
            <person name="Satoh K."/>
            <person name="Hagiwara K."/>
            <person name="Katsumata K."/>
            <person name="Kubo A."/>
            <person name="Yokobori S."/>
            <person name="Yamagishi A."/>
            <person name="Oono Y."/>
            <person name="Narumi I."/>
        </authorList>
    </citation>
    <scope>NUCLEOTIDE SEQUENCE</scope>
    <source>
        <strain evidence="4">ST0316</strain>
        <plasmid evidence="4">pDAETH-1</plasmid>
    </source>
</reference>
<accession>A0ABN6RNB3</accession>